<keyword evidence="1" id="KW-1133">Transmembrane helix</keyword>
<name>A0A2V2WWZ0_TRYCR</name>
<dbReference type="EMBL" id="PRFC01000053">
    <property type="protein sequence ID" value="PWV12209.1"/>
    <property type="molecule type" value="Genomic_DNA"/>
</dbReference>
<feature type="transmembrane region" description="Helical" evidence="1">
    <location>
        <begin position="97"/>
        <end position="116"/>
    </location>
</feature>
<evidence type="ECO:0000313" key="2">
    <source>
        <dbReference type="EMBL" id="PWV12209.1"/>
    </source>
</evidence>
<sequence>MAILYVFRIVLLLLLLFLLFLILAISMNESFFISFFFFFFDSTGEIEGFVFVFLELGMSQRGIYVRIFFTLVLLFCSWGMLLQMAMVIRGVSVNIRIAREFSSVALGIAAYAVLFLSESSQWIGASGEMQRKNHWKFFLIPLMVILALHFLVHLMISAHHRQTQEIMLLLSRFLADFIMFFCGCAVLLGLNCRGFSHFWSSKVHKKNVESVLCGLPFWRMRIAMTCGCLMIMFFLLIAPSFFQGDARRFLEVGMLGDRVDFCGLEGLQLSSTAATGWVLPEYFHRRLLNAFTGSDQCGSNKISFLGEEEGVVIVSPICPDGNEQPTVYIERPERSELNGGTEVLPKVLKMSQVWHQTLEKRYGKNKTVHESMGVIVKRDSNGVIKSVEVIPSSLIPVLRKPRSDRERIVREGWLSKKVWVVPLGESGAYSIYCPSSDYEEYHIFPPIRHSKRVEHDLTRREIKNGVIPPASVLVLVLDAVSRQEVLRSLPKFSNWLRNFRNNESKKHVFVEAQGATTLAHSTVGNLVPLFTGNIEGMMKHRKHEIMESNLFRLAKKKYGSRLVTSYTIGDCLDVMFSLFGEETNSAGFGEPYGNDLDYHTFGPFCHIQYSALEGNFQGANSILRRCIGQQYVHEYVLNYTISLLGRRLRRRRREKRHPNGNLSQNASLAPQDDAFHFFHVLHLVEGHEGSHGVIYLVDNALTAFLEELRVGLGFFDDPSNVLLMLSDHGNHMGPYYELTAPGKLERALPFVGMIFHRELLAGIDQMKGYKAGLSLKNLMKRTRRISTTLDLYMTLCDLLDVKGKDPKKDLGLDALPLSFFDAPEIPSSFERCPDIGALDDKNSGCYLMWCERKKNK</sequence>
<feature type="transmembrane region" description="Helical" evidence="1">
    <location>
        <begin position="137"/>
        <end position="156"/>
    </location>
</feature>
<dbReference type="OrthoDB" id="413313at2759"/>
<dbReference type="VEuPathDB" id="TriTrypDB:TcCL_NonESM05132"/>
<organism evidence="2 3">
    <name type="scientific">Trypanosoma cruzi</name>
    <dbReference type="NCBI Taxonomy" id="5693"/>
    <lineage>
        <taxon>Eukaryota</taxon>
        <taxon>Discoba</taxon>
        <taxon>Euglenozoa</taxon>
        <taxon>Kinetoplastea</taxon>
        <taxon>Metakinetoplastina</taxon>
        <taxon>Trypanosomatida</taxon>
        <taxon>Trypanosomatidae</taxon>
        <taxon>Trypanosoma</taxon>
        <taxon>Schizotrypanum</taxon>
    </lineage>
</organism>
<dbReference type="VEuPathDB" id="TriTrypDB:TcCLB.509849.30"/>
<dbReference type="PANTHER" id="PTHR10974">
    <property type="entry name" value="FI08016P-RELATED"/>
    <property type="match status" value="1"/>
</dbReference>
<dbReference type="Proteomes" id="UP000246078">
    <property type="component" value="Unassembled WGS sequence"/>
</dbReference>
<dbReference type="VEuPathDB" id="TriTrypDB:TcG_08250"/>
<dbReference type="VEuPathDB" id="TriTrypDB:TcYC6_0032930"/>
<feature type="transmembrane region" description="Helical" evidence="1">
    <location>
        <begin position="31"/>
        <end position="56"/>
    </location>
</feature>
<keyword evidence="1" id="KW-0812">Transmembrane</keyword>
<feature type="transmembrane region" description="Helical" evidence="1">
    <location>
        <begin position="222"/>
        <end position="242"/>
    </location>
</feature>
<dbReference type="VEuPathDB" id="TriTrypDB:C4B63_16g81"/>
<feature type="transmembrane region" description="Helical" evidence="1">
    <location>
        <begin position="168"/>
        <end position="190"/>
    </location>
</feature>
<dbReference type="VEuPathDB" id="TriTrypDB:TCDM_10760"/>
<dbReference type="AlphaFoldDB" id="A0A2V2WWZ0"/>
<evidence type="ECO:0000256" key="1">
    <source>
        <dbReference type="SAM" id="Phobius"/>
    </source>
</evidence>
<dbReference type="VEuPathDB" id="TriTrypDB:Tc_MARK_9397"/>
<dbReference type="VEuPathDB" id="TriTrypDB:TcBrA4_0137590"/>
<evidence type="ECO:0000313" key="3">
    <source>
        <dbReference type="Proteomes" id="UP000246078"/>
    </source>
</evidence>
<feature type="transmembrane region" description="Helical" evidence="1">
    <location>
        <begin position="5"/>
        <end position="25"/>
    </location>
</feature>
<dbReference type="VEuPathDB" id="TriTrypDB:C3747_53g70"/>
<dbReference type="PANTHER" id="PTHR10974:SF1">
    <property type="entry name" value="FI08016P-RELATED"/>
    <property type="match status" value="1"/>
</dbReference>
<feature type="transmembrane region" description="Helical" evidence="1">
    <location>
        <begin position="63"/>
        <end position="85"/>
    </location>
</feature>
<dbReference type="VEuPathDB" id="TriTrypDB:TCSYLVIO_000143"/>
<dbReference type="VEuPathDB" id="TriTrypDB:TcCLB.508317.70"/>
<reference evidence="2 3" key="1">
    <citation type="journal article" date="2018" name="Microb. Genom.">
        <title>Expanding an expanded genome: long-read sequencing of Trypanosoma cruzi.</title>
        <authorList>
            <person name="Berna L."/>
            <person name="Rodriguez M."/>
            <person name="Chiribao M.L."/>
            <person name="Parodi-Talice A."/>
            <person name="Pita S."/>
            <person name="Rijo G."/>
            <person name="Alvarez-Valin F."/>
            <person name="Robello C."/>
        </authorList>
    </citation>
    <scope>NUCLEOTIDE SEQUENCE [LARGE SCALE GENOMIC DNA]</scope>
    <source>
        <strain evidence="2 3">TCC</strain>
    </source>
</reference>
<keyword evidence="1" id="KW-0472">Membrane</keyword>
<protein>
    <submittedName>
        <fullName evidence="2">Uncharacterized protein</fullName>
    </submittedName>
</protein>
<dbReference type="VEuPathDB" id="TriTrypDB:BCY84_02406"/>
<dbReference type="InterPro" id="IPR004245">
    <property type="entry name" value="DUF229"/>
</dbReference>
<dbReference type="VEuPathDB" id="TriTrypDB:ECC02_002170"/>
<accession>A0A2V2WWZ0</accession>
<proteinExistence type="predicted"/>
<dbReference type="Pfam" id="PF02995">
    <property type="entry name" value="DUF229"/>
    <property type="match status" value="2"/>
</dbReference>
<dbReference type="VEuPathDB" id="TriTrypDB:TCDM_10759"/>
<gene>
    <name evidence="2" type="ORF">C3747_53g70</name>
</gene>
<comment type="caution">
    <text evidence="2">The sequence shown here is derived from an EMBL/GenBank/DDBJ whole genome shotgun (WGS) entry which is preliminary data.</text>
</comment>
<dbReference type="GO" id="GO:0005615">
    <property type="term" value="C:extracellular space"/>
    <property type="evidence" value="ECO:0007669"/>
    <property type="project" value="TreeGrafter"/>
</dbReference>